<accession>A0ABW2P2W1</accession>
<protein>
    <submittedName>
        <fullName evidence="2">Divalent-cation tolerance protein CutA</fullName>
    </submittedName>
</protein>
<comment type="similarity">
    <text evidence="1">Belongs to the CutA family.</text>
</comment>
<evidence type="ECO:0000256" key="1">
    <source>
        <dbReference type="ARBA" id="ARBA00010169"/>
    </source>
</evidence>
<dbReference type="PANTHER" id="PTHR23419:SF8">
    <property type="entry name" value="FI09726P"/>
    <property type="match status" value="1"/>
</dbReference>
<dbReference type="InterPro" id="IPR015867">
    <property type="entry name" value="N-reg_PII/ATP_PRibTrfase_C"/>
</dbReference>
<dbReference type="RefSeq" id="WP_380825753.1">
    <property type="nucleotide sequence ID" value="NZ_JBHTCG010000005.1"/>
</dbReference>
<gene>
    <name evidence="2" type="primary">cutA</name>
    <name evidence="2" type="ORF">ACFQSB_09800</name>
</gene>
<sequence>MSEYVQVQVAVDERATAAELAASAVRTRLAACVQIVGPVTSVFRWKGEVETAEEYLLLIKTTRERSGELSEHIRRAHPYETPEIILLPVEGGLPAYLRWIDEETSPEPEGQERATGG</sequence>
<reference evidence="3" key="1">
    <citation type="journal article" date="2019" name="Int. J. Syst. Evol. Microbiol.">
        <title>The Global Catalogue of Microorganisms (GCM) 10K type strain sequencing project: providing services to taxonomists for standard genome sequencing and annotation.</title>
        <authorList>
            <consortium name="The Broad Institute Genomics Platform"/>
            <consortium name="The Broad Institute Genome Sequencing Center for Infectious Disease"/>
            <person name="Wu L."/>
            <person name="Ma J."/>
        </authorList>
    </citation>
    <scope>NUCLEOTIDE SEQUENCE [LARGE SCALE GENOMIC DNA]</scope>
    <source>
        <strain evidence="3">CECT 7649</strain>
    </source>
</reference>
<dbReference type="Proteomes" id="UP001596496">
    <property type="component" value="Unassembled WGS sequence"/>
</dbReference>
<dbReference type="InterPro" id="IPR004323">
    <property type="entry name" value="Ion_tolerance_CutA"/>
</dbReference>
<dbReference type="EMBL" id="JBHTCG010000005">
    <property type="protein sequence ID" value="MFC7382495.1"/>
    <property type="molecule type" value="Genomic_DNA"/>
</dbReference>
<evidence type="ECO:0000313" key="3">
    <source>
        <dbReference type="Proteomes" id="UP001596496"/>
    </source>
</evidence>
<dbReference type="InterPro" id="IPR011322">
    <property type="entry name" value="N-reg_PII-like_a/b"/>
</dbReference>
<keyword evidence="3" id="KW-1185">Reference proteome</keyword>
<dbReference type="PANTHER" id="PTHR23419">
    <property type="entry name" value="DIVALENT CATION TOLERANCE CUTA-RELATED"/>
    <property type="match status" value="1"/>
</dbReference>
<evidence type="ECO:0000313" key="2">
    <source>
        <dbReference type="EMBL" id="MFC7382495.1"/>
    </source>
</evidence>
<name>A0ABW2P2W1_9ACTN</name>
<organism evidence="2 3">
    <name type="scientific">Sphaerisporangium rhizosphaerae</name>
    <dbReference type="NCBI Taxonomy" id="2269375"/>
    <lineage>
        <taxon>Bacteria</taxon>
        <taxon>Bacillati</taxon>
        <taxon>Actinomycetota</taxon>
        <taxon>Actinomycetes</taxon>
        <taxon>Streptosporangiales</taxon>
        <taxon>Streptosporangiaceae</taxon>
        <taxon>Sphaerisporangium</taxon>
    </lineage>
</organism>
<dbReference type="SUPFAM" id="SSF54913">
    <property type="entry name" value="GlnB-like"/>
    <property type="match status" value="1"/>
</dbReference>
<dbReference type="Pfam" id="PF03091">
    <property type="entry name" value="CutA1"/>
    <property type="match status" value="1"/>
</dbReference>
<proteinExistence type="inferred from homology"/>
<dbReference type="Gene3D" id="3.30.70.120">
    <property type="match status" value="1"/>
</dbReference>
<comment type="caution">
    <text evidence="2">The sequence shown here is derived from an EMBL/GenBank/DDBJ whole genome shotgun (WGS) entry which is preliminary data.</text>
</comment>